<dbReference type="SUPFAM" id="SSF50978">
    <property type="entry name" value="WD40 repeat-like"/>
    <property type="match status" value="1"/>
</dbReference>
<dbReference type="InterPro" id="IPR051350">
    <property type="entry name" value="WD_repeat-ST_regulator"/>
</dbReference>
<sequence>MSLRSLMQLPPSHKQRGDVELGILPRPGSLEQPPTPPASAAATASSLRQPALPPSGSSSSLAPPCYEFRHRFAGGRAAISVVKFAPGSADVLAWGDTAGTVFLATAEEPPRLLQVLERHDAAVSDLDWSPDGNSLLSVGQDGIACLWRAADGTLVRALRNGSGPLCCCRFHPSNPNLLLLGTAAGELLALNASTGHIVARAELQSAPMSGVGACCLEAAGDGRFLVADNRGCLHLISALLLDGQLTALEQLAWFPAPRGRYHEPACLQYLPSCQLAGGPAVLLALSSGEVVLARLLEKPWRLEVLRERSMAPASAKIRAALRPGVARHLPELLLAGSEDCRVLLLDLTRPEQALQLGDALSAHSAPVLAAVIPPPTPTKPCAV</sequence>
<evidence type="ECO:0000256" key="1">
    <source>
        <dbReference type="ARBA" id="ARBA00022574"/>
    </source>
</evidence>
<name>A0A2P6TPG9_CHLSO</name>
<dbReference type="PROSITE" id="PS50294">
    <property type="entry name" value="WD_REPEATS_REGION"/>
    <property type="match status" value="1"/>
</dbReference>
<feature type="region of interest" description="Disordered" evidence="4">
    <location>
        <begin position="1"/>
        <end position="60"/>
    </location>
</feature>
<comment type="caution">
    <text evidence="5">The sequence shown here is derived from an EMBL/GenBank/DDBJ whole genome shotgun (WGS) entry which is preliminary data.</text>
</comment>
<accession>A0A2P6TPG9</accession>
<evidence type="ECO:0000256" key="4">
    <source>
        <dbReference type="SAM" id="MobiDB-lite"/>
    </source>
</evidence>
<dbReference type="OrthoDB" id="1932312at2759"/>
<dbReference type="InterPro" id="IPR015943">
    <property type="entry name" value="WD40/YVTN_repeat-like_dom_sf"/>
</dbReference>
<evidence type="ECO:0000256" key="3">
    <source>
        <dbReference type="PROSITE-ProRule" id="PRU00221"/>
    </source>
</evidence>
<keyword evidence="6" id="KW-1185">Reference proteome</keyword>
<dbReference type="GO" id="GO:1990841">
    <property type="term" value="F:promoter-specific chromatin binding"/>
    <property type="evidence" value="ECO:0007669"/>
    <property type="project" value="TreeGrafter"/>
</dbReference>
<dbReference type="GO" id="GO:0005634">
    <property type="term" value="C:nucleus"/>
    <property type="evidence" value="ECO:0007669"/>
    <property type="project" value="TreeGrafter"/>
</dbReference>
<evidence type="ECO:0000313" key="5">
    <source>
        <dbReference type="EMBL" id="PRW55930.1"/>
    </source>
</evidence>
<evidence type="ECO:0000256" key="2">
    <source>
        <dbReference type="ARBA" id="ARBA00022737"/>
    </source>
</evidence>
<keyword evidence="1 3" id="KW-0853">WD repeat</keyword>
<dbReference type="InterPro" id="IPR001680">
    <property type="entry name" value="WD40_rpt"/>
</dbReference>
<gene>
    <name evidence="5" type="ORF">C2E21_5111</name>
</gene>
<protein>
    <submittedName>
        <fullName evidence="5">WD repeat-containing 13</fullName>
    </submittedName>
</protein>
<dbReference type="EMBL" id="LHPG02000009">
    <property type="protein sequence ID" value="PRW55930.1"/>
    <property type="molecule type" value="Genomic_DNA"/>
</dbReference>
<dbReference type="Pfam" id="PF00400">
    <property type="entry name" value="WD40"/>
    <property type="match status" value="1"/>
</dbReference>
<dbReference type="Proteomes" id="UP000239899">
    <property type="component" value="Unassembled WGS sequence"/>
</dbReference>
<feature type="repeat" description="WD" evidence="3">
    <location>
        <begin position="116"/>
        <end position="157"/>
    </location>
</feature>
<keyword evidence="2" id="KW-0677">Repeat</keyword>
<dbReference type="InterPro" id="IPR036322">
    <property type="entry name" value="WD40_repeat_dom_sf"/>
</dbReference>
<dbReference type="PROSITE" id="PS50082">
    <property type="entry name" value="WD_REPEATS_2"/>
    <property type="match status" value="1"/>
</dbReference>
<proteinExistence type="predicted"/>
<dbReference type="AlphaFoldDB" id="A0A2P6TPG9"/>
<dbReference type="Gene3D" id="2.130.10.10">
    <property type="entry name" value="YVTN repeat-like/Quinoprotein amine dehydrogenase"/>
    <property type="match status" value="1"/>
</dbReference>
<dbReference type="PANTHER" id="PTHR22838">
    <property type="entry name" value="WD REPEAT PROTEIN 26-RELATED"/>
    <property type="match status" value="1"/>
</dbReference>
<evidence type="ECO:0000313" key="6">
    <source>
        <dbReference type="Proteomes" id="UP000239899"/>
    </source>
</evidence>
<dbReference type="PANTHER" id="PTHR22838:SF4">
    <property type="entry name" value="WD REPEAT-CONTAINING PROTEIN 13"/>
    <property type="match status" value="1"/>
</dbReference>
<dbReference type="SMART" id="SM00320">
    <property type="entry name" value="WD40"/>
    <property type="match status" value="3"/>
</dbReference>
<reference evidence="5 6" key="1">
    <citation type="journal article" date="2018" name="Plant J.">
        <title>Genome sequences of Chlorella sorokiniana UTEX 1602 and Micractinium conductrix SAG 241.80: implications to maltose excretion by a green alga.</title>
        <authorList>
            <person name="Arriola M.B."/>
            <person name="Velmurugan N."/>
            <person name="Zhang Y."/>
            <person name="Plunkett M.H."/>
            <person name="Hondzo H."/>
            <person name="Barney B.M."/>
        </authorList>
    </citation>
    <scope>NUCLEOTIDE SEQUENCE [LARGE SCALE GENOMIC DNA]</scope>
    <source>
        <strain evidence="6">UTEX 1602</strain>
    </source>
</reference>
<organism evidence="5 6">
    <name type="scientific">Chlorella sorokiniana</name>
    <name type="common">Freshwater green alga</name>
    <dbReference type="NCBI Taxonomy" id="3076"/>
    <lineage>
        <taxon>Eukaryota</taxon>
        <taxon>Viridiplantae</taxon>
        <taxon>Chlorophyta</taxon>
        <taxon>core chlorophytes</taxon>
        <taxon>Trebouxiophyceae</taxon>
        <taxon>Chlorellales</taxon>
        <taxon>Chlorellaceae</taxon>
        <taxon>Chlorella clade</taxon>
        <taxon>Chlorella</taxon>
    </lineage>
</organism>